<organism evidence="2 3">
    <name type="scientific">Aquimarina aggregata</name>
    <dbReference type="NCBI Taxonomy" id="1642818"/>
    <lineage>
        <taxon>Bacteria</taxon>
        <taxon>Pseudomonadati</taxon>
        <taxon>Bacteroidota</taxon>
        <taxon>Flavobacteriia</taxon>
        <taxon>Flavobacteriales</taxon>
        <taxon>Flavobacteriaceae</taxon>
        <taxon>Aquimarina</taxon>
    </lineage>
</organism>
<dbReference type="OrthoDB" id="163809at2"/>
<evidence type="ECO:0000256" key="1">
    <source>
        <dbReference type="SAM" id="SignalP"/>
    </source>
</evidence>
<name>A0A162WL58_9FLAO</name>
<evidence type="ECO:0000313" key="2">
    <source>
        <dbReference type="EMBL" id="KZS38170.1"/>
    </source>
</evidence>
<sequence length="138" mass="15668">MRRLLILLLYIVSTASTIAQDTTKIEIPKIISKLKIEHSLDFDSKSIKFVRVLEDSRCPTGVSCMWQGEVKILIEISENKKVIEEKELVFDSKSSSPDKAIQLLVTDQKTIYAFNVSPYPTSEGPIMKTAYFLELIVK</sequence>
<dbReference type="EMBL" id="LQRT01000060">
    <property type="protein sequence ID" value="KZS38170.1"/>
    <property type="molecule type" value="Genomic_DNA"/>
</dbReference>
<protein>
    <recommendedName>
        <fullName evidence="4">Proteinase inhibitor I42 chagasin domain-containing protein</fullName>
    </recommendedName>
</protein>
<proteinExistence type="predicted"/>
<accession>A0A162WL58</accession>
<evidence type="ECO:0000313" key="3">
    <source>
        <dbReference type="Proteomes" id="UP000076715"/>
    </source>
</evidence>
<dbReference type="STRING" id="1642818.AWE51_19205"/>
<evidence type="ECO:0008006" key="4">
    <source>
        <dbReference type="Google" id="ProtNLM"/>
    </source>
</evidence>
<comment type="caution">
    <text evidence="2">The sequence shown here is derived from an EMBL/GenBank/DDBJ whole genome shotgun (WGS) entry which is preliminary data.</text>
</comment>
<keyword evidence="3" id="KW-1185">Reference proteome</keyword>
<keyword evidence="1" id="KW-0732">Signal</keyword>
<gene>
    <name evidence="2" type="ORF">AWE51_19205</name>
</gene>
<dbReference type="AlphaFoldDB" id="A0A162WL58"/>
<dbReference type="Proteomes" id="UP000076715">
    <property type="component" value="Unassembled WGS sequence"/>
</dbReference>
<dbReference type="RefSeq" id="WP_066320159.1">
    <property type="nucleotide sequence ID" value="NZ_LQRT01000060.1"/>
</dbReference>
<feature type="signal peptide" evidence="1">
    <location>
        <begin position="1"/>
        <end position="19"/>
    </location>
</feature>
<feature type="chain" id="PRO_5007840626" description="Proteinase inhibitor I42 chagasin domain-containing protein" evidence="1">
    <location>
        <begin position="20"/>
        <end position="138"/>
    </location>
</feature>
<reference evidence="2 3" key="1">
    <citation type="submission" date="2016-01" db="EMBL/GenBank/DDBJ databases">
        <title>The draft genome sequence of Aquimarina sp. RZW4-3-2.</title>
        <authorList>
            <person name="Wang Y."/>
        </authorList>
    </citation>
    <scope>NUCLEOTIDE SEQUENCE [LARGE SCALE GENOMIC DNA]</scope>
    <source>
        <strain evidence="2 3">RZW4-3-2</strain>
    </source>
</reference>